<dbReference type="Pfam" id="PF00581">
    <property type="entry name" value="Rhodanese"/>
    <property type="match status" value="1"/>
</dbReference>
<dbReference type="Gene3D" id="3.40.250.10">
    <property type="entry name" value="Rhodanese-like domain"/>
    <property type="match status" value="1"/>
</dbReference>
<evidence type="ECO:0000313" key="3">
    <source>
        <dbReference type="Proteomes" id="UP000683511"/>
    </source>
</evidence>
<proteinExistence type="predicted"/>
<reference evidence="2" key="1">
    <citation type="submission" date="2017-04" db="EMBL/GenBank/DDBJ databases">
        <title>Genome deletions in a multicellular cyanobacterial endosymbiont for morphological adaptation in marine diatoms.</title>
        <authorList>
            <person name="Wang Y."/>
            <person name="Gao H."/>
            <person name="Li R."/>
            <person name="Xu X."/>
        </authorList>
    </citation>
    <scope>NUCLEOTIDE SEQUENCE</scope>
    <source>
        <strain evidence="2">FACHB 800</strain>
    </source>
</reference>
<dbReference type="InterPro" id="IPR036873">
    <property type="entry name" value="Rhodanese-like_dom_sf"/>
</dbReference>
<accession>A0A975T9Y8</accession>
<gene>
    <name evidence="2" type="ORF">B6N60_02886</name>
</gene>
<dbReference type="SUPFAM" id="SSF52821">
    <property type="entry name" value="Rhodanese/Cell cycle control phosphatase"/>
    <property type="match status" value="1"/>
</dbReference>
<dbReference type="PANTHER" id="PTHR43031:SF1">
    <property type="entry name" value="PYRIDINE NUCLEOTIDE-DISULPHIDE OXIDOREDUCTASE"/>
    <property type="match status" value="1"/>
</dbReference>
<dbReference type="SMART" id="SM00450">
    <property type="entry name" value="RHOD"/>
    <property type="match status" value="1"/>
</dbReference>
<protein>
    <submittedName>
        <fullName evidence="2">Rhodanese domain protein</fullName>
    </submittedName>
</protein>
<dbReference type="CDD" id="cd00158">
    <property type="entry name" value="RHOD"/>
    <property type="match status" value="1"/>
</dbReference>
<dbReference type="RefSeq" id="WP_190607402.1">
    <property type="nucleotide sequence ID" value="NZ_CP021056.1"/>
</dbReference>
<dbReference type="InterPro" id="IPR050229">
    <property type="entry name" value="GlpE_sulfurtransferase"/>
</dbReference>
<evidence type="ECO:0000259" key="1">
    <source>
        <dbReference type="PROSITE" id="PS50206"/>
    </source>
</evidence>
<dbReference type="Proteomes" id="UP000683511">
    <property type="component" value="Chromosome"/>
</dbReference>
<evidence type="ECO:0000313" key="2">
    <source>
        <dbReference type="EMBL" id="QXE24182.1"/>
    </source>
</evidence>
<dbReference type="KEGG" id="rsin:B6N60_02886"/>
<dbReference type="PANTHER" id="PTHR43031">
    <property type="entry name" value="FAD-DEPENDENT OXIDOREDUCTASE"/>
    <property type="match status" value="1"/>
</dbReference>
<sequence length="111" mass="12164">MSNSLVADVRDLKSRLEWGRPAFTVIDTRDRLAYNQGHIIGAISIPLDQLEDCVLSTLHRERRIYIYGDNQAQSTQAVRSLQLLGFKAVAVLNGGLQAWKTIGGAVEGIAA</sequence>
<dbReference type="AlphaFoldDB" id="A0A975T9Y8"/>
<dbReference type="EMBL" id="CP021056">
    <property type="protein sequence ID" value="QXE24182.1"/>
    <property type="molecule type" value="Genomic_DNA"/>
</dbReference>
<organism evidence="2 3">
    <name type="scientific">Richelia sinica FACHB-800</name>
    <dbReference type="NCBI Taxonomy" id="1357546"/>
    <lineage>
        <taxon>Bacteria</taxon>
        <taxon>Bacillati</taxon>
        <taxon>Cyanobacteriota</taxon>
        <taxon>Cyanophyceae</taxon>
        <taxon>Nostocales</taxon>
        <taxon>Nostocaceae</taxon>
        <taxon>Richelia</taxon>
    </lineage>
</organism>
<keyword evidence="3" id="KW-1185">Reference proteome</keyword>
<dbReference type="InterPro" id="IPR001763">
    <property type="entry name" value="Rhodanese-like_dom"/>
</dbReference>
<dbReference type="PROSITE" id="PS50206">
    <property type="entry name" value="RHODANESE_3"/>
    <property type="match status" value="1"/>
</dbReference>
<feature type="domain" description="Rhodanese" evidence="1">
    <location>
        <begin position="19"/>
        <end position="108"/>
    </location>
</feature>
<name>A0A975T9Y8_9NOST</name>